<dbReference type="Gene3D" id="1.20.272.10">
    <property type="match status" value="1"/>
</dbReference>
<dbReference type="SUPFAM" id="SSF48019">
    <property type="entry name" value="post-AAA+ oligomerization domain-like"/>
    <property type="match status" value="1"/>
</dbReference>
<dbReference type="InterPro" id="IPR005790">
    <property type="entry name" value="DNA_polIII_delta"/>
</dbReference>
<evidence type="ECO:0000313" key="9">
    <source>
        <dbReference type="Proteomes" id="UP000570514"/>
    </source>
</evidence>
<sequence>MTIIKPAEADRFAKNPPKNLLAVLVFGPDAGLVRERAETLLKSVVDDLSDPFRVSDLDDAALSADPARLADEAAAISMLGGRRVVRVRGAGNGNAKAFEAFLDDPKGDALIVVEGGDLAKGAALRKVFEEADNAGAIACYPDTARDLPEVVREALKAEGLSISGDALADAVSRLGSDRGVTRRELEKLALYCRGQKEVSLDDVRAAMGDEAEARVEEACDAAASGDLKRLDIALERLWAADISPVAVVRQALGHFQKLLQVVVEISRGDNPDFAMKKLRPPIHFSRVASFRSQTQRWSEAKILDALDLLFEAEVLCKTTAVPAEAALGRALFNVAAMGRGR</sequence>
<evidence type="ECO:0000256" key="5">
    <source>
        <dbReference type="ARBA" id="ARBA00022932"/>
    </source>
</evidence>
<dbReference type="RefSeq" id="WP_167082269.1">
    <property type="nucleotide sequence ID" value="NZ_BAAADC010000001.1"/>
</dbReference>
<keyword evidence="3 8" id="KW-0548">Nucleotidyltransferase</keyword>
<dbReference type="PANTHER" id="PTHR34388">
    <property type="entry name" value="DNA POLYMERASE III SUBUNIT DELTA"/>
    <property type="match status" value="1"/>
</dbReference>
<proteinExistence type="inferred from homology"/>
<dbReference type="EC" id="2.7.7.7" evidence="1"/>
<dbReference type="InterPro" id="IPR008921">
    <property type="entry name" value="DNA_pol3_clamp-load_cplx_C"/>
</dbReference>
<comment type="caution">
    <text evidence="8">The sequence shown here is derived from an EMBL/GenBank/DDBJ whole genome shotgun (WGS) entry which is preliminary data.</text>
</comment>
<dbReference type="Proteomes" id="UP000570514">
    <property type="component" value="Unassembled WGS sequence"/>
</dbReference>
<evidence type="ECO:0000256" key="2">
    <source>
        <dbReference type="ARBA" id="ARBA00022679"/>
    </source>
</evidence>
<dbReference type="GO" id="GO:0006261">
    <property type="term" value="P:DNA-templated DNA replication"/>
    <property type="evidence" value="ECO:0007669"/>
    <property type="project" value="TreeGrafter"/>
</dbReference>
<dbReference type="EMBL" id="JAASRM010000001">
    <property type="protein sequence ID" value="NIK88109.1"/>
    <property type="molecule type" value="Genomic_DNA"/>
</dbReference>
<keyword evidence="2 8" id="KW-0808">Transferase</keyword>
<protein>
    <recommendedName>
        <fullName evidence="1">DNA-directed DNA polymerase</fullName>
        <ecNumber evidence="1">2.7.7.7</ecNumber>
    </recommendedName>
</protein>
<keyword evidence="9" id="KW-1185">Reference proteome</keyword>
<organism evidence="8 9">
    <name type="scientific">Rhizomicrobium palustre</name>
    <dbReference type="NCBI Taxonomy" id="189966"/>
    <lineage>
        <taxon>Bacteria</taxon>
        <taxon>Pseudomonadati</taxon>
        <taxon>Pseudomonadota</taxon>
        <taxon>Alphaproteobacteria</taxon>
        <taxon>Micropepsales</taxon>
        <taxon>Micropepsaceae</taxon>
        <taxon>Rhizomicrobium</taxon>
    </lineage>
</organism>
<comment type="similarity">
    <text evidence="6">Belongs to the DNA polymerase HolA subunit family.</text>
</comment>
<evidence type="ECO:0000256" key="7">
    <source>
        <dbReference type="ARBA" id="ARBA00049244"/>
    </source>
</evidence>
<dbReference type="GO" id="GO:0003677">
    <property type="term" value="F:DNA binding"/>
    <property type="evidence" value="ECO:0007669"/>
    <property type="project" value="InterPro"/>
</dbReference>
<evidence type="ECO:0000256" key="6">
    <source>
        <dbReference type="ARBA" id="ARBA00034754"/>
    </source>
</evidence>
<dbReference type="NCBIfam" id="TIGR01128">
    <property type="entry name" value="holA"/>
    <property type="match status" value="1"/>
</dbReference>
<dbReference type="GO" id="GO:0009360">
    <property type="term" value="C:DNA polymerase III complex"/>
    <property type="evidence" value="ECO:0007669"/>
    <property type="project" value="TreeGrafter"/>
</dbReference>
<dbReference type="SUPFAM" id="SSF52540">
    <property type="entry name" value="P-loop containing nucleoside triphosphate hydrolases"/>
    <property type="match status" value="1"/>
</dbReference>
<evidence type="ECO:0000313" key="8">
    <source>
        <dbReference type="EMBL" id="NIK88109.1"/>
    </source>
</evidence>
<name>A0A846MXY7_9PROT</name>
<dbReference type="InterPro" id="IPR027417">
    <property type="entry name" value="P-loop_NTPase"/>
</dbReference>
<dbReference type="AlphaFoldDB" id="A0A846MXY7"/>
<dbReference type="Gene3D" id="3.40.50.300">
    <property type="entry name" value="P-loop containing nucleotide triphosphate hydrolases"/>
    <property type="match status" value="1"/>
</dbReference>
<comment type="catalytic activity">
    <reaction evidence="7">
        <text>DNA(n) + a 2'-deoxyribonucleoside 5'-triphosphate = DNA(n+1) + diphosphate</text>
        <dbReference type="Rhea" id="RHEA:22508"/>
        <dbReference type="Rhea" id="RHEA-COMP:17339"/>
        <dbReference type="Rhea" id="RHEA-COMP:17340"/>
        <dbReference type="ChEBI" id="CHEBI:33019"/>
        <dbReference type="ChEBI" id="CHEBI:61560"/>
        <dbReference type="ChEBI" id="CHEBI:173112"/>
        <dbReference type="EC" id="2.7.7.7"/>
    </reaction>
</comment>
<dbReference type="GO" id="GO:0003887">
    <property type="term" value="F:DNA-directed DNA polymerase activity"/>
    <property type="evidence" value="ECO:0007669"/>
    <property type="project" value="UniProtKB-KW"/>
</dbReference>
<evidence type="ECO:0000256" key="1">
    <source>
        <dbReference type="ARBA" id="ARBA00012417"/>
    </source>
</evidence>
<keyword evidence="4" id="KW-0235">DNA replication</keyword>
<evidence type="ECO:0000256" key="4">
    <source>
        <dbReference type="ARBA" id="ARBA00022705"/>
    </source>
</evidence>
<keyword evidence="5" id="KW-0239">DNA-directed DNA polymerase</keyword>
<dbReference type="PANTHER" id="PTHR34388:SF1">
    <property type="entry name" value="DNA POLYMERASE III SUBUNIT DELTA"/>
    <property type="match status" value="1"/>
</dbReference>
<reference evidence="8 9" key="1">
    <citation type="submission" date="2020-03" db="EMBL/GenBank/DDBJ databases">
        <title>Genomic Encyclopedia of Type Strains, Phase IV (KMG-IV): sequencing the most valuable type-strain genomes for metagenomic binning, comparative biology and taxonomic classification.</title>
        <authorList>
            <person name="Goeker M."/>
        </authorList>
    </citation>
    <scope>NUCLEOTIDE SEQUENCE [LARGE SCALE GENOMIC DNA]</scope>
    <source>
        <strain evidence="8 9">DSM 19867</strain>
    </source>
</reference>
<accession>A0A846MXY7</accession>
<evidence type="ECO:0000256" key="3">
    <source>
        <dbReference type="ARBA" id="ARBA00022695"/>
    </source>
</evidence>
<gene>
    <name evidence="8" type="ORF">FHS83_001427</name>
</gene>
<dbReference type="Gene3D" id="1.10.8.60">
    <property type="match status" value="1"/>
</dbReference>